<feature type="region of interest" description="Disordered" evidence="1">
    <location>
        <begin position="270"/>
        <end position="290"/>
    </location>
</feature>
<comment type="caution">
    <text evidence="2">The sequence shown here is derived from an EMBL/GenBank/DDBJ whole genome shotgun (WGS) entry which is preliminary data.</text>
</comment>
<proteinExistence type="predicted"/>
<reference evidence="2 3" key="1">
    <citation type="submission" date="2015-12" db="EMBL/GenBank/DDBJ databases">
        <title>Genome sequence of Streptomyces sp. G25.</title>
        <authorList>
            <person name="Poehlein A."/>
            <person name="Roettig A."/>
            <person name="Hiessl S."/>
            <person name="Hauschild P."/>
            <person name="Schauer J."/>
            <person name="Madkour M.H."/>
            <person name="Al-Ansari A.M."/>
            <person name="Almakishah N.H."/>
            <person name="Steinbuechel A."/>
            <person name="Daniel R."/>
        </authorList>
    </citation>
    <scope>NUCLEOTIDE SEQUENCE [LARGE SCALE GENOMIC DNA]</scope>
    <source>
        <strain evidence="3">G25(2015)</strain>
    </source>
</reference>
<evidence type="ECO:0000256" key="1">
    <source>
        <dbReference type="SAM" id="MobiDB-lite"/>
    </source>
</evidence>
<gene>
    <name evidence="2" type="ORF">STSP_73400</name>
</gene>
<keyword evidence="3" id="KW-1185">Reference proteome</keyword>
<protein>
    <submittedName>
        <fullName evidence="2">Uncharacterized protein</fullName>
    </submittedName>
</protein>
<accession>A0A177HEG6</accession>
<dbReference type="EMBL" id="LOHS01000203">
    <property type="protein sequence ID" value="OAH09345.1"/>
    <property type="molecule type" value="Genomic_DNA"/>
</dbReference>
<dbReference type="AlphaFoldDB" id="A0A177HEG6"/>
<name>A0A177HEG6_9ACTN</name>
<organism evidence="2 3">
    <name type="scientific">Streptomyces jeddahensis</name>
    <dbReference type="NCBI Taxonomy" id="1716141"/>
    <lineage>
        <taxon>Bacteria</taxon>
        <taxon>Bacillati</taxon>
        <taxon>Actinomycetota</taxon>
        <taxon>Actinomycetes</taxon>
        <taxon>Kitasatosporales</taxon>
        <taxon>Streptomycetaceae</taxon>
        <taxon>Streptomyces</taxon>
    </lineage>
</organism>
<evidence type="ECO:0000313" key="3">
    <source>
        <dbReference type="Proteomes" id="UP000077381"/>
    </source>
</evidence>
<evidence type="ECO:0000313" key="2">
    <source>
        <dbReference type="EMBL" id="OAH09345.1"/>
    </source>
</evidence>
<sequence>MYRVGGVGAGELVDAFQTVGHGPHTQGKPPGRLRRYAARVEVRGEGVDEWLRAAAGLLQRAEGAEDQVGHGLPITGEDGIHQEVGGAQDGCVKLQAFSQIEGVEGLLVGLHDTARTGLRAADGDLAALGGGVGLFGEEGQDLFLVAGGDADKASVLRGEQDAAVAEPADQGTLHLTRHGIAFVVRGRSPSHRDGVLVGQAQPEPLCALGEAAQVAAPVQQVVDELTACGLFLPYGLALRPLVALGEGVDRLCRGREHVVEGSGARIRPVRPGGGQVRADQSAQPQTRLRGPLTQRTAGIEFVAGQPTAGSGGLCEDLGVPVQISLGYALVLLGHAHPSS</sequence>
<dbReference type="Proteomes" id="UP000077381">
    <property type="component" value="Unassembled WGS sequence"/>
</dbReference>